<reference evidence="10" key="1">
    <citation type="journal article" date="2019" name="Int. J. Syst. Evol. Microbiol.">
        <title>The Global Catalogue of Microorganisms (GCM) 10K type strain sequencing project: providing services to taxonomists for standard genome sequencing and annotation.</title>
        <authorList>
            <consortium name="The Broad Institute Genomics Platform"/>
            <consortium name="The Broad Institute Genome Sequencing Center for Infectious Disease"/>
            <person name="Wu L."/>
            <person name="Ma J."/>
        </authorList>
    </citation>
    <scope>NUCLEOTIDE SEQUENCE [LARGE SCALE GENOMIC DNA]</scope>
    <source>
        <strain evidence="10">CCUG 39402</strain>
    </source>
</reference>
<dbReference type="InterPro" id="IPR036188">
    <property type="entry name" value="FAD/NAD-bd_sf"/>
</dbReference>
<sequence length="547" mass="61979">MLKKVEARSVDAVVIGAGITGMYQTYVLREMGFSVQGYDGSSNVGGTWYWNRYPGCRLDTESYAYGYFGLKGIMPEWTWTERFASQPTMLRYCNYAADKMDIRKDYQFNTRVSRAHFNESTDMWDLGLDDGSEVSCRYLISAVGPLSATRMPNIAGIEDFKGESFHTSRWPRDPSDPNGAQQIDFSNKRVGVIGTGATGVQVIPIVAKSAKELVVFQRSPNWCTPLGNTPITEDEMVKLRSEYEKILAFVSSTPTGFPYERNMKKGSQTTPEERQELFESLYDMPGYGIWLSGYRDLLTSKASNNYLAEFIANKIRQRVKDPATAEKLIPKDHPFGTKRVPMETYYYEVYNQPNVKLVDVRETPITRVTPTGLQVGDKTYDLDVIVYATGFDAVTGSLDLIDIRGRGGEPLKQTWDDGPLTYLGLQVRKFPNFFTLVGPHNGATFCNVGVCGGLQVEWVSRMLGYMRDHKLVYSEPLEEAQDKWTQQVYEDFSKTLLTEADAWWVKVKNHPDGTQTRRAMVHVAGGPEYRKFCEDIASRDYEGFVLR</sequence>
<dbReference type="InterPro" id="IPR050775">
    <property type="entry name" value="FAD-binding_Monooxygenases"/>
</dbReference>
<gene>
    <name evidence="9" type="ORF">ACFQND_14445</name>
</gene>
<keyword evidence="10" id="KW-1185">Reference proteome</keyword>
<dbReference type="EMBL" id="JBHSRS010000077">
    <property type="protein sequence ID" value="MFC6282424.1"/>
    <property type="molecule type" value="Genomic_DNA"/>
</dbReference>
<keyword evidence="5" id="KW-0521">NADP</keyword>
<evidence type="ECO:0000256" key="2">
    <source>
        <dbReference type="ARBA" id="ARBA00010139"/>
    </source>
</evidence>
<evidence type="ECO:0000256" key="6">
    <source>
        <dbReference type="ARBA" id="ARBA00023002"/>
    </source>
</evidence>
<comment type="caution">
    <text evidence="9">The sequence shown here is derived from an EMBL/GenBank/DDBJ whole genome shotgun (WGS) entry which is preliminary data.</text>
</comment>
<organism evidence="9 10">
    <name type="scientific">Polaromonas aquatica</name>
    <dbReference type="NCBI Taxonomy" id="332657"/>
    <lineage>
        <taxon>Bacteria</taxon>
        <taxon>Pseudomonadati</taxon>
        <taxon>Pseudomonadota</taxon>
        <taxon>Betaproteobacteria</taxon>
        <taxon>Burkholderiales</taxon>
        <taxon>Comamonadaceae</taxon>
        <taxon>Polaromonas</taxon>
    </lineage>
</organism>
<dbReference type="GO" id="GO:0004497">
    <property type="term" value="F:monooxygenase activity"/>
    <property type="evidence" value="ECO:0007669"/>
    <property type="project" value="UniProtKB-KW"/>
</dbReference>
<dbReference type="InterPro" id="IPR023753">
    <property type="entry name" value="FAD/NAD-binding_dom"/>
</dbReference>
<evidence type="ECO:0000313" key="10">
    <source>
        <dbReference type="Proteomes" id="UP001596270"/>
    </source>
</evidence>
<comment type="cofactor">
    <cofactor evidence="1">
        <name>FAD</name>
        <dbReference type="ChEBI" id="CHEBI:57692"/>
    </cofactor>
</comment>
<evidence type="ECO:0000259" key="8">
    <source>
        <dbReference type="Pfam" id="PF07992"/>
    </source>
</evidence>
<keyword evidence="3" id="KW-0285">Flavoprotein</keyword>
<dbReference type="PANTHER" id="PTHR43098:SF3">
    <property type="entry name" value="L-ORNITHINE N(5)-MONOOXYGENASE-RELATED"/>
    <property type="match status" value="1"/>
</dbReference>
<evidence type="ECO:0000256" key="4">
    <source>
        <dbReference type="ARBA" id="ARBA00022827"/>
    </source>
</evidence>
<dbReference type="SUPFAM" id="SSF51905">
    <property type="entry name" value="FAD/NAD(P)-binding domain"/>
    <property type="match status" value="3"/>
</dbReference>
<evidence type="ECO:0000256" key="7">
    <source>
        <dbReference type="ARBA" id="ARBA00023033"/>
    </source>
</evidence>
<dbReference type="Proteomes" id="UP001596270">
    <property type="component" value="Unassembled WGS sequence"/>
</dbReference>
<evidence type="ECO:0000256" key="3">
    <source>
        <dbReference type="ARBA" id="ARBA00022630"/>
    </source>
</evidence>
<dbReference type="EC" id="1.14.13.-" evidence="9"/>
<keyword evidence="4" id="KW-0274">FAD</keyword>
<accession>A0ABW1TXR5</accession>
<comment type="similarity">
    <text evidence="2">Belongs to the FAD-binding monooxygenase family.</text>
</comment>
<dbReference type="PANTHER" id="PTHR43098">
    <property type="entry name" value="L-ORNITHINE N(5)-MONOOXYGENASE-RELATED"/>
    <property type="match status" value="1"/>
</dbReference>
<proteinExistence type="inferred from homology"/>
<dbReference type="Pfam" id="PF07992">
    <property type="entry name" value="Pyr_redox_2"/>
    <property type="match status" value="1"/>
</dbReference>
<evidence type="ECO:0000256" key="1">
    <source>
        <dbReference type="ARBA" id="ARBA00001974"/>
    </source>
</evidence>
<evidence type="ECO:0000256" key="5">
    <source>
        <dbReference type="ARBA" id="ARBA00022857"/>
    </source>
</evidence>
<name>A0ABW1TXR5_9BURK</name>
<keyword evidence="6 9" id="KW-0560">Oxidoreductase</keyword>
<keyword evidence="7 9" id="KW-0503">Monooxygenase</keyword>
<dbReference type="Gene3D" id="3.50.50.60">
    <property type="entry name" value="FAD/NAD(P)-binding domain"/>
    <property type="match status" value="2"/>
</dbReference>
<protein>
    <submittedName>
        <fullName evidence="9">Flavin-containing monooxygenase</fullName>
        <ecNumber evidence="9">1.14.13.-</ecNumber>
    </submittedName>
</protein>
<dbReference type="RefSeq" id="WP_377413980.1">
    <property type="nucleotide sequence ID" value="NZ_JBHSRS010000077.1"/>
</dbReference>
<feature type="domain" description="FAD/NAD(P)-binding" evidence="8">
    <location>
        <begin position="11"/>
        <end position="224"/>
    </location>
</feature>
<evidence type="ECO:0000313" key="9">
    <source>
        <dbReference type="EMBL" id="MFC6282424.1"/>
    </source>
</evidence>